<gene>
    <name evidence="1" type="ORF">CARN1_1676</name>
</gene>
<dbReference type="EMBL" id="CABL01000002">
    <property type="protein sequence ID" value="CBH74573.1"/>
    <property type="molecule type" value="Genomic_DNA"/>
</dbReference>
<organism evidence="1">
    <name type="scientific">mine drainage metagenome</name>
    <dbReference type="NCBI Taxonomy" id="410659"/>
    <lineage>
        <taxon>unclassified sequences</taxon>
        <taxon>metagenomes</taxon>
        <taxon>ecological metagenomes</taxon>
    </lineage>
</organism>
<dbReference type="AlphaFoldDB" id="E6PDN8"/>
<name>E6PDN8_9ZZZZ</name>
<evidence type="ECO:0000313" key="1">
    <source>
        <dbReference type="EMBL" id="CBH74573.1"/>
    </source>
</evidence>
<sequence>MSYYALFQGWLLLSQPPSCFCDKTSFTTEHRLGTLAVDLGCFPFDHGAYPPQSDCRLIRHGIRSLMEFGNPVRPLALSVLYPRGLTNDASPQTISGRTSYLRVRLAFHPYPQLIQRFFNNDRFGPPHEINHASTWPWIDHPVSGLLQRTNSPYSDSLSLRLRLNTLTKPVTSNSQVHSSIGTRLALLAHWPFTVCRHTVSYSISLPFGGSFHLSLTVLVHYRSQQNI</sequence>
<protein>
    <submittedName>
        <fullName evidence="1">Uncharacterized protein</fullName>
    </submittedName>
</protein>
<accession>E6PDN8</accession>
<proteinExistence type="predicted"/>
<reference evidence="1" key="1">
    <citation type="submission" date="2009-10" db="EMBL/GenBank/DDBJ databases">
        <title>Diversity of trophic interactions inside an arsenic-rich microbial ecosystem.</title>
        <authorList>
            <person name="Bertin P.N."/>
            <person name="Heinrich-Salmeron A."/>
            <person name="Pelletier E."/>
            <person name="Goulhen-Chollet F."/>
            <person name="Arsene-Ploetze F."/>
            <person name="Gallien S."/>
            <person name="Calteau A."/>
            <person name="Vallenet D."/>
            <person name="Casiot C."/>
            <person name="Chane-Woon-Ming B."/>
            <person name="Giloteaux L."/>
            <person name="Barakat M."/>
            <person name="Bonnefoy V."/>
            <person name="Bruneel O."/>
            <person name="Chandler M."/>
            <person name="Cleiss J."/>
            <person name="Duran R."/>
            <person name="Elbaz-Poulichet F."/>
            <person name="Fonknechten N."/>
            <person name="Lauga B."/>
            <person name="Mornico D."/>
            <person name="Ortet P."/>
            <person name="Schaeffer C."/>
            <person name="Siguier P."/>
            <person name="Alexander Thil Smith A."/>
            <person name="Van Dorsselaer A."/>
            <person name="Weissenbach J."/>
            <person name="Medigue C."/>
            <person name="Le Paslier D."/>
        </authorList>
    </citation>
    <scope>NUCLEOTIDE SEQUENCE</scope>
</reference>
<comment type="caution">
    <text evidence="1">The sequence shown here is derived from an EMBL/GenBank/DDBJ whole genome shotgun (WGS) entry which is preliminary data.</text>
</comment>
<dbReference type="AntiFam" id="ANF00024">
    <property type="entry name" value="Antisense to 23S rRNA"/>
</dbReference>